<keyword evidence="2" id="KW-1185">Reference proteome</keyword>
<evidence type="ECO:0000313" key="2">
    <source>
        <dbReference type="Proteomes" id="UP000784880"/>
    </source>
</evidence>
<protein>
    <submittedName>
        <fullName evidence="1">OsmC family protein</fullName>
    </submittedName>
</protein>
<evidence type="ECO:0000313" key="1">
    <source>
        <dbReference type="EMBL" id="MBU9710345.1"/>
    </source>
</evidence>
<dbReference type="PANTHER" id="PTHR34352:SF1">
    <property type="entry name" value="PROTEIN YHFA"/>
    <property type="match status" value="1"/>
</dbReference>
<dbReference type="Proteomes" id="UP000784880">
    <property type="component" value="Unassembled WGS sequence"/>
</dbReference>
<dbReference type="Pfam" id="PF02566">
    <property type="entry name" value="OsmC"/>
    <property type="match status" value="1"/>
</dbReference>
<name>A0ABS6JD32_9BACI</name>
<comment type="caution">
    <text evidence="1">The sequence shown here is derived from an EMBL/GenBank/DDBJ whole genome shotgun (WGS) entry which is preliminary data.</text>
</comment>
<dbReference type="PANTHER" id="PTHR34352">
    <property type="entry name" value="PROTEIN YHFA"/>
    <property type="match status" value="1"/>
</dbReference>
<sequence length="130" mass="14614">MIFKMKENGFETKFEYGTIQISGNEQYGFRPYQLMVSSIAVCGGGVLRKILEKQRMKVTDMTVEADVTRDPEAANKITKIHLHYTISGEGLIEDKLEKAMVLAQKNCPMAQTVIDSIELTESFKIGYVKG</sequence>
<reference evidence="1 2" key="1">
    <citation type="submission" date="2021-06" db="EMBL/GenBank/DDBJ databases">
        <title>Bacillus sp. RD4P76, an endophyte from a halophyte.</title>
        <authorList>
            <person name="Sun J.-Q."/>
        </authorList>
    </citation>
    <scope>NUCLEOTIDE SEQUENCE [LARGE SCALE GENOMIC DNA]</scope>
    <source>
        <strain evidence="1 2">CGMCC 1.15917</strain>
    </source>
</reference>
<dbReference type="InterPro" id="IPR003718">
    <property type="entry name" value="OsmC/Ohr_fam"/>
</dbReference>
<proteinExistence type="predicted"/>
<accession>A0ABS6JD32</accession>
<gene>
    <name evidence="1" type="ORF">KS419_01020</name>
</gene>
<dbReference type="RefSeq" id="WP_217064237.1">
    <property type="nucleotide sequence ID" value="NZ_JAHQCS010000019.1"/>
</dbReference>
<organism evidence="1 2">
    <name type="scientific">Evansella tamaricis</name>
    <dbReference type="NCBI Taxonomy" id="2069301"/>
    <lineage>
        <taxon>Bacteria</taxon>
        <taxon>Bacillati</taxon>
        <taxon>Bacillota</taxon>
        <taxon>Bacilli</taxon>
        <taxon>Bacillales</taxon>
        <taxon>Bacillaceae</taxon>
        <taxon>Evansella</taxon>
    </lineage>
</organism>
<dbReference type="EMBL" id="JAHQCS010000019">
    <property type="protein sequence ID" value="MBU9710345.1"/>
    <property type="molecule type" value="Genomic_DNA"/>
</dbReference>